<dbReference type="Gene3D" id="2.60.120.200">
    <property type="match status" value="1"/>
</dbReference>
<dbReference type="Ensembl" id="ENSSSCT00030092365.1">
    <property type="protein sequence ID" value="ENSSSCP00030042500.1"/>
    <property type="gene ID" value="ENSSSCG00030066059.1"/>
</dbReference>
<dbReference type="SUPFAM" id="SSF49899">
    <property type="entry name" value="Concanavalin A-like lectins/glucanases"/>
    <property type="match status" value="1"/>
</dbReference>
<reference evidence="4" key="1">
    <citation type="submission" date="2025-08" db="UniProtKB">
        <authorList>
            <consortium name="Ensembl"/>
        </authorList>
    </citation>
    <scope>IDENTIFICATION</scope>
</reference>
<dbReference type="SMART" id="SM00908">
    <property type="entry name" value="Gal-bind_lectin"/>
    <property type="match status" value="1"/>
</dbReference>
<keyword evidence="1 2" id="KW-0430">Lectin</keyword>
<name>A0A8D0Y1R7_PIG</name>
<evidence type="ECO:0000256" key="1">
    <source>
        <dbReference type="ARBA" id="ARBA00022734"/>
    </source>
</evidence>
<gene>
    <name evidence="4" type="primary">LGALS9</name>
</gene>
<feature type="domain" description="Galectin" evidence="3">
    <location>
        <begin position="17"/>
        <end position="148"/>
    </location>
</feature>
<dbReference type="CDD" id="cd00070">
    <property type="entry name" value="GLECT"/>
    <property type="match status" value="1"/>
</dbReference>
<evidence type="ECO:0000259" key="3">
    <source>
        <dbReference type="PROSITE" id="PS51304"/>
    </source>
</evidence>
<protein>
    <recommendedName>
        <fullName evidence="2">Galectin</fullName>
    </recommendedName>
</protein>
<dbReference type="PROSITE" id="PS51304">
    <property type="entry name" value="GALECTIN"/>
    <property type="match status" value="1"/>
</dbReference>
<dbReference type="SMART" id="SM00276">
    <property type="entry name" value="GLECT"/>
    <property type="match status" value="1"/>
</dbReference>
<dbReference type="Pfam" id="PF00337">
    <property type="entry name" value="Gal-bind_lectin"/>
    <property type="match status" value="1"/>
</dbReference>
<dbReference type="InterPro" id="IPR013320">
    <property type="entry name" value="ConA-like_dom_sf"/>
</dbReference>
<organism evidence="4 5">
    <name type="scientific">Sus scrofa</name>
    <name type="common">Pig</name>
    <dbReference type="NCBI Taxonomy" id="9823"/>
    <lineage>
        <taxon>Eukaryota</taxon>
        <taxon>Metazoa</taxon>
        <taxon>Chordata</taxon>
        <taxon>Craniata</taxon>
        <taxon>Vertebrata</taxon>
        <taxon>Euteleostomi</taxon>
        <taxon>Mammalia</taxon>
        <taxon>Eutheria</taxon>
        <taxon>Laurasiatheria</taxon>
        <taxon>Artiodactyla</taxon>
        <taxon>Suina</taxon>
        <taxon>Suidae</taxon>
        <taxon>Sus</taxon>
    </lineage>
</organism>
<sequence>MAFSGAQAPYMNPMVPFTGMIQGGLQDGLQITINGTVLMSSGSRFTVNLQTGHRDNDIAFHFNPRFEEGGYVVCNTKQNGIWGPEERKMQMPFQRGHPFELSFLVQSSQFQVTVNGRLFVQYTHRVPFHRVDTISVTGIVQLSHISFQNTHAAPIQPTFSTVQFSQPACFPPRHKGRKPKPPGRWPANSAPITQTVIHTVQSTPGQMFPVSPNSPVSSQPHPVHPYQGLNLLGPESGREQCNKEDGGIWHWALHSGDRDIKLSLGHWRFWIRLEFPSGPRNKSPKDPQESWSFWREVRWPQHQYMRPSILRTSPQEVTADHRLRSLLLLLVQNTREAGSQCGCPWRG</sequence>
<proteinExistence type="predicted"/>
<evidence type="ECO:0000313" key="5">
    <source>
        <dbReference type="Proteomes" id="UP000694570"/>
    </source>
</evidence>
<dbReference type="FunFam" id="2.60.120.200:FF:000078">
    <property type="entry name" value="Galectin"/>
    <property type="match status" value="1"/>
</dbReference>
<dbReference type="Proteomes" id="UP000694570">
    <property type="component" value="Unplaced"/>
</dbReference>
<dbReference type="GO" id="GO:0030246">
    <property type="term" value="F:carbohydrate binding"/>
    <property type="evidence" value="ECO:0007669"/>
    <property type="project" value="UniProtKB-UniRule"/>
</dbReference>
<dbReference type="AlphaFoldDB" id="A0A8D0Y1R7"/>
<accession>A0A8D0Y1R7</accession>
<evidence type="ECO:0000313" key="4">
    <source>
        <dbReference type="Ensembl" id="ENSSSCP00030042500.1"/>
    </source>
</evidence>
<dbReference type="PANTHER" id="PTHR11346:SF147">
    <property type="entry name" value="GALECTIN"/>
    <property type="match status" value="1"/>
</dbReference>
<dbReference type="InterPro" id="IPR044156">
    <property type="entry name" value="Galectin-like"/>
</dbReference>
<dbReference type="InterPro" id="IPR001079">
    <property type="entry name" value="Galectin_CRD"/>
</dbReference>
<evidence type="ECO:0000256" key="2">
    <source>
        <dbReference type="RuleBase" id="RU102079"/>
    </source>
</evidence>
<dbReference type="PANTHER" id="PTHR11346">
    <property type="entry name" value="GALECTIN"/>
    <property type="match status" value="1"/>
</dbReference>